<organism evidence="1 2">
    <name type="scientific">Clostridium botulinum (strain 657 / Type Ba4)</name>
    <dbReference type="NCBI Taxonomy" id="515621"/>
    <lineage>
        <taxon>Bacteria</taxon>
        <taxon>Bacillati</taxon>
        <taxon>Bacillota</taxon>
        <taxon>Clostridia</taxon>
        <taxon>Eubacteriales</taxon>
        <taxon>Clostridiaceae</taxon>
        <taxon>Clostridium</taxon>
    </lineage>
</organism>
<protein>
    <submittedName>
        <fullName evidence="1">Uncharacterized protein</fullName>
    </submittedName>
</protein>
<evidence type="ECO:0000313" key="1">
    <source>
        <dbReference type="EMBL" id="ACQ52801.1"/>
    </source>
</evidence>
<accession>A0A3F3A9Z9</accession>
<evidence type="ECO:0000313" key="2">
    <source>
        <dbReference type="Proteomes" id="UP000002333"/>
    </source>
</evidence>
<dbReference type="AlphaFoldDB" id="A0A3F3A9Z9"/>
<sequence>MLLYSTLLIFKNRETIDNNMIDVTNFYIKKIAKNLPIPF</sequence>
<reference evidence="2" key="2">
    <citation type="submission" date="2008-05" db="EMBL/GenBank/DDBJ databases">
        <title>Genome sequence of Clostridium botulinum Ba4 strain 657.</title>
        <authorList>
            <person name="Shrivastava S."/>
            <person name="Brown J.L."/>
            <person name="Bruce D."/>
            <person name="Detter C."/>
            <person name="Munk C."/>
            <person name="Smith L.A."/>
            <person name="Smith T.J."/>
            <person name="Sutton G."/>
            <person name="Brettin T.S."/>
        </authorList>
    </citation>
    <scope>NUCLEOTIDE SEQUENCE [LARGE SCALE GENOMIC DNA]</scope>
    <source>
        <strain evidence="2">657 / Type Ba4</strain>
    </source>
</reference>
<dbReference type="KEGG" id="cbi:CLJ_B1621"/>
<name>A0A3F3A9Z9_CLOB6</name>
<proteinExistence type="predicted"/>
<dbReference type="EMBL" id="CP001083">
    <property type="protein sequence ID" value="ACQ52801.1"/>
    <property type="molecule type" value="Genomic_DNA"/>
</dbReference>
<dbReference type="Proteomes" id="UP000002333">
    <property type="component" value="Chromosome"/>
</dbReference>
<gene>
    <name evidence="1" type="ordered locus">CLJ_B1621</name>
</gene>
<reference evidence="1 2" key="1">
    <citation type="journal article" date="2007" name="PLoS ONE">
        <title>Analysis of the neurotoxin complex genes in Clostridium botulinum A1-A4 and B1 strains: BoNT/A3, /Ba4 and /B1 clusters are located within plasmids.</title>
        <authorList>
            <person name="Smith T.J."/>
            <person name="Hill K.K."/>
            <person name="Foley B.T."/>
            <person name="Detter J.C."/>
            <person name="Munk A.C."/>
            <person name="Bruce D.C."/>
            <person name="Doggett N.A."/>
            <person name="Smith L.A."/>
            <person name="Marks J.D."/>
            <person name="Xie G."/>
            <person name="Brettin T.S."/>
        </authorList>
    </citation>
    <scope>NUCLEOTIDE SEQUENCE [LARGE SCALE GENOMIC DNA]</scope>
    <source>
        <strain evidence="2">657 / Type Ba4</strain>
    </source>
</reference>